<dbReference type="InterPro" id="IPR040247">
    <property type="entry name" value="DUF5524"/>
</dbReference>
<proteinExistence type="predicted"/>
<comment type="caution">
    <text evidence="2">The sequence shown here is derived from an EMBL/GenBank/DDBJ whole genome shotgun (WGS) entry which is preliminary data.</text>
</comment>
<feature type="compositionally biased region" description="Basic and acidic residues" evidence="1">
    <location>
        <begin position="294"/>
        <end position="305"/>
    </location>
</feature>
<dbReference type="Pfam" id="PF17662">
    <property type="entry name" value="DUF5524"/>
    <property type="match status" value="1"/>
</dbReference>
<dbReference type="OrthoDB" id="10012494at2759"/>
<gene>
    <name evidence="2" type="ORF">DGYR_LOCUS3557</name>
</gene>
<keyword evidence="3" id="KW-1185">Reference proteome</keyword>
<dbReference type="EMBL" id="CAJFCJ010000005">
    <property type="protein sequence ID" value="CAD5114735.1"/>
    <property type="molecule type" value="Genomic_DNA"/>
</dbReference>
<dbReference type="PANTHER" id="PTHR31097:SF2">
    <property type="entry name" value="CHROMOSOME 7 OPEN READING FRAME 57"/>
    <property type="match status" value="1"/>
</dbReference>
<feature type="region of interest" description="Disordered" evidence="1">
    <location>
        <begin position="163"/>
        <end position="207"/>
    </location>
</feature>
<evidence type="ECO:0000313" key="2">
    <source>
        <dbReference type="EMBL" id="CAD5114735.1"/>
    </source>
</evidence>
<feature type="region of interest" description="Disordered" evidence="1">
    <location>
        <begin position="235"/>
        <end position="257"/>
    </location>
</feature>
<evidence type="ECO:0000313" key="3">
    <source>
        <dbReference type="Proteomes" id="UP000549394"/>
    </source>
</evidence>
<reference evidence="2 3" key="1">
    <citation type="submission" date="2020-08" db="EMBL/GenBank/DDBJ databases">
        <authorList>
            <person name="Hejnol A."/>
        </authorList>
    </citation>
    <scope>NUCLEOTIDE SEQUENCE [LARGE SCALE GENOMIC DNA]</scope>
</reference>
<name>A0A7I8VED7_9ANNE</name>
<dbReference type="PANTHER" id="PTHR31097">
    <property type="entry name" value="SI:DKEY-276J7.1"/>
    <property type="match status" value="1"/>
</dbReference>
<protein>
    <submittedName>
        <fullName evidence="2">DgyrCDS3776</fullName>
    </submittedName>
</protein>
<evidence type="ECO:0000256" key="1">
    <source>
        <dbReference type="SAM" id="MobiDB-lite"/>
    </source>
</evidence>
<feature type="compositionally biased region" description="Basic and acidic residues" evidence="1">
    <location>
        <begin position="191"/>
        <end position="207"/>
    </location>
</feature>
<sequence length="313" mass="36513">MSGGAWYYYAPAKKLNKEPQPAPPPSQIPGLNGELNGEEDKKPQMMIKDTDSKYIQLAKQGGRQNLLMIEEKDTRSKDPVPYPRVDWFYQDDILMEEEETKKAEEKAHYEPMLPEYMVHEEFTQEGIDEYAPPRLPYGYDRSTVYEREGQHVTDKTVKIPEAKKAGISQRLSKSVKQPQPIVNQRYGKAKQRTDPKSKHEVMKLPDNKDRDCMSKILSYGYQHEWLEQRSNYFDKKKDHQQTENFSKGNERRQMEEDKERELFKLSKFKNVSSKVSHKRDGAKLPPLERPNSNKQRDALRLGRTDDCIAVSGN</sequence>
<accession>A0A7I8VED7</accession>
<feature type="compositionally biased region" description="Basic and acidic residues" evidence="1">
    <location>
        <begin position="248"/>
        <end position="257"/>
    </location>
</feature>
<feature type="region of interest" description="Disordered" evidence="1">
    <location>
        <begin position="14"/>
        <end position="41"/>
    </location>
</feature>
<feature type="compositionally biased region" description="Polar residues" evidence="1">
    <location>
        <begin position="169"/>
        <end position="182"/>
    </location>
</feature>
<dbReference type="Proteomes" id="UP000549394">
    <property type="component" value="Unassembled WGS sequence"/>
</dbReference>
<dbReference type="AlphaFoldDB" id="A0A7I8VED7"/>
<feature type="region of interest" description="Disordered" evidence="1">
    <location>
        <begin position="271"/>
        <end position="305"/>
    </location>
</feature>
<organism evidence="2 3">
    <name type="scientific">Dimorphilus gyrociliatus</name>
    <dbReference type="NCBI Taxonomy" id="2664684"/>
    <lineage>
        <taxon>Eukaryota</taxon>
        <taxon>Metazoa</taxon>
        <taxon>Spiralia</taxon>
        <taxon>Lophotrochozoa</taxon>
        <taxon>Annelida</taxon>
        <taxon>Polychaeta</taxon>
        <taxon>Polychaeta incertae sedis</taxon>
        <taxon>Dinophilidae</taxon>
        <taxon>Dimorphilus</taxon>
    </lineage>
</organism>